<feature type="compositionally biased region" description="Pro residues" evidence="1">
    <location>
        <begin position="187"/>
        <end position="219"/>
    </location>
</feature>
<dbReference type="AlphaFoldDB" id="A0A699JG02"/>
<feature type="region of interest" description="Disordered" evidence="1">
    <location>
        <begin position="740"/>
        <end position="768"/>
    </location>
</feature>
<feature type="non-terminal residue" evidence="2">
    <location>
        <position position="768"/>
    </location>
</feature>
<feature type="region of interest" description="Disordered" evidence="1">
    <location>
        <begin position="450"/>
        <end position="474"/>
    </location>
</feature>
<feature type="compositionally biased region" description="Low complexity" evidence="1">
    <location>
        <begin position="230"/>
        <end position="243"/>
    </location>
</feature>
<gene>
    <name evidence="2" type="ORF">Tci_606553</name>
</gene>
<proteinExistence type="predicted"/>
<evidence type="ECO:0000256" key="1">
    <source>
        <dbReference type="SAM" id="MobiDB-lite"/>
    </source>
</evidence>
<accession>A0A699JG02</accession>
<organism evidence="2">
    <name type="scientific">Tanacetum cinerariifolium</name>
    <name type="common">Dalmatian daisy</name>
    <name type="synonym">Chrysanthemum cinerariifolium</name>
    <dbReference type="NCBI Taxonomy" id="118510"/>
    <lineage>
        <taxon>Eukaryota</taxon>
        <taxon>Viridiplantae</taxon>
        <taxon>Streptophyta</taxon>
        <taxon>Embryophyta</taxon>
        <taxon>Tracheophyta</taxon>
        <taxon>Spermatophyta</taxon>
        <taxon>Magnoliopsida</taxon>
        <taxon>eudicotyledons</taxon>
        <taxon>Gunneridae</taxon>
        <taxon>Pentapetalae</taxon>
        <taxon>asterids</taxon>
        <taxon>campanulids</taxon>
        <taxon>Asterales</taxon>
        <taxon>Asteraceae</taxon>
        <taxon>Asteroideae</taxon>
        <taxon>Anthemideae</taxon>
        <taxon>Anthemidinae</taxon>
        <taxon>Tanacetum</taxon>
    </lineage>
</organism>
<reference evidence="2" key="1">
    <citation type="journal article" date="2019" name="Sci. Rep.">
        <title>Draft genome of Tanacetum cinerariifolium, the natural source of mosquito coil.</title>
        <authorList>
            <person name="Yamashiro T."/>
            <person name="Shiraishi A."/>
            <person name="Satake H."/>
            <person name="Nakayama K."/>
        </authorList>
    </citation>
    <scope>NUCLEOTIDE SEQUENCE</scope>
</reference>
<comment type="caution">
    <text evidence="2">The sequence shown here is derived from an EMBL/GenBank/DDBJ whole genome shotgun (WGS) entry which is preliminary data.</text>
</comment>
<feature type="region of interest" description="Disordered" evidence="1">
    <location>
        <begin position="656"/>
        <end position="693"/>
    </location>
</feature>
<feature type="region of interest" description="Disordered" evidence="1">
    <location>
        <begin position="370"/>
        <end position="409"/>
    </location>
</feature>
<feature type="compositionally biased region" description="Polar residues" evidence="1">
    <location>
        <begin position="670"/>
        <end position="691"/>
    </location>
</feature>
<keyword evidence="2" id="KW-0418">Kinase</keyword>
<dbReference type="EMBL" id="BKCJ010408273">
    <property type="protein sequence ID" value="GFA34581.1"/>
    <property type="molecule type" value="Genomic_DNA"/>
</dbReference>
<feature type="compositionally biased region" description="Basic and acidic residues" evidence="1">
    <location>
        <begin position="656"/>
        <end position="665"/>
    </location>
</feature>
<feature type="region of interest" description="Disordered" evidence="1">
    <location>
        <begin position="186"/>
        <end position="278"/>
    </location>
</feature>
<feature type="compositionally biased region" description="Polar residues" evidence="1">
    <location>
        <begin position="375"/>
        <end position="403"/>
    </location>
</feature>
<keyword evidence="2" id="KW-0808">Transferase</keyword>
<dbReference type="GO" id="GO:0016301">
    <property type="term" value="F:kinase activity"/>
    <property type="evidence" value="ECO:0007669"/>
    <property type="project" value="UniProtKB-KW"/>
</dbReference>
<protein>
    <submittedName>
        <fullName evidence="2">Xylulose kinase-1</fullName>
    </submittedName>
</protein>
<evidence type="ECO:0000313" key="2">
    <source>
        <dbReference type="EMBL" id="GFA34581.1"/>
    </source>
</evidence>
<sequence length="768" mass="83376">WFLFTSAGRVTFCWLFLILAGDLVSADNVFFLLVYDRYCWYALTANPTIYASMVRQFWGLVSEVSLSDGVKGLVATIDGTAYTITEASIRSALQLDYLNAIDTMTNEEIFAGLRDIGRTKFLMYPRFLQIILDTDTEDTTPYPAPLVIKKFFANMRHYQGPDMPLLAHMLNQGEHDFVQAQQQDVYQPPPSPVVAPHPSPDLMPSPPRQSSSPPTPFGPAPTSEVVSTKPIPDIPSSSGPSEPVLEPITYPFRDDDTGGGSFHESLPRPPPATLTRSPTVGVAEEPLTLTSLLALFPTCLQRIATLEAKLNATKILHRDIMVLFSKRNKKLESKVKTKKRKLVLSDSENEEEARQSHELEALLDLANAPLHEPSHSTTPSMLANPEQSSEQEISPTTHDQSSFGLDFTDAAIPAGGLDSAGGPDCAGGLDSTGGVDSASGFTYAGVATGPTVPAEPSSPLRDPSKGKAVATPSSPVTALTTKEFADQQAAILKAERQELLEQELKQSIDAEQLYLDSLLAQRVVEEQDRESMAYAAHLVDQVRANPTLSAELLGADVSGDTFSVRMVVLINRRRKMIAEMKAKAKREKPMTPSQQKEFMRTFVKNQSSAIYTTGWTWKDVRGLTDDQLQIVYDKIRRAVGLAAAKDHHQHLKRLGETLESSESKKLKSSHNTIQPTELQETNSVSAGSTIATGDPIPAVTSVSAASSILDATLIAAGISTTVGASGSASEASVPIIELLESPPKDTSLPLDPETEEQDAPLRKSSRKK</sequence>
<feature type="non-terminal residue" evidence="2">
    <location>
        <position position="1"/>
    </location>
</feature>
<name>A0A699JG02_TANCI</name>